<comment type="caution">
    <text evidence="1">The sequence shown here is derived from an EMBL/GenBank/DDBJ whole genome shotgun (WGS) entry which is preliminary data.</text>
</comment>
<dbReference type="EMBL" id="CAKXAJ010025957">
    <property type="protein sequence ID" value="CAH2247251.1"/>
    <property type="molecule type" value="Genomic_DNA"/>
</dbReference>
<organism evidence="1 2">
    <name type="scientific">Pararge aegeria aegeria</name>
    <dbReference type="NCBI Taxonomy" id="348720"/>
    <lineage>
        <taxon>Eukaryota</taxon>
        <taxon>Metazoa</taxon>
        <taxon>Ecdysozoa</taxon>
        <taxon>Arthropoda</taxon>
        <taxon>Hexapoda</taxon>
        <taxon>Insecta</taxon>
        <taxon>Pterygota</taxon>
        <taxon>Neoptera</taxon>
        <taxon>Endopterygota</taxon>
        <taxon>Lepidoptera</taxon>
        <taxon>Glossata</taxon>
        <taxon>Ditrysia</taxon>
        <taxon>Papilionoidea</taxon>
        <taxon>Nymphalidae</taxon>
        <taxon>Satyrinae</taxon>
        <taxon>Satyrini</taxon>
        <taxon>Parargina</taxon>
        <taxon>Pararge</taxon>
    </lineage>
</organism>
<sequence>MEKQDECTIVFARHTRKDELLLRIENQNQSTERTYEIDPRNKEVNFTLHVLANVVKAEASMDVHFEESDRGPEFIGTCTFKSFKPLEYIVIKGVEHVQNLNFNFKRE</sequence>
<evidence type="ECO:0000313" key="1">
    <source>
        <dbReference type="EMBL" id="CAH2247251.1"/>
    </source>
</evidence>
<dbReference type="Proteomes" id="UP000838756">
    <property type="component" value="Unassembled WGS sequence"/>
</dbReference>
<reference evidence="1" key="1">
    <citation type="submission" date="2022-03" db="EMBL/GenBank/DDBJ databases">
        <authorList>
            <person name="Lindestad O."/>
        </authorList>
    </citation>
    <scope>NUCLEOTIDE SEQUENCE</scope>
</reference>
<keyword evidence="2" id="KW-1185">Reference proteome</keyword>
<accession>A0A8S4S6G2</accession>
<evidence type="ECO:0000313" key="2">
    <source>
        <dbReference type="Proteomes" id="UP000838756"/>
    </source>
</evidence>
<dbReference type="OrthoDB" id="6917458at2759"/>
<proteinExistence type="predicted"/>
<dbReference type="AlphaFoldDB" id="A0A8S4S6G2"/>
<protein>
    <submittedName>
        <fullName evidence="1">Jg15449 protein</fullName>
    </submittedName>
</protein>
<name>A0A8S4S6G2_9NEOP</name>
<gene>
    <name evidence="1" type="primary">jg15449</name>
    <name evidence="1" type="ORF">PAEG_LOCUS21527</name>
</gene>